<feature type="compositionally biased region" description="Low complexity" evidence="3">
    <location>
        <begin position="58"/>
        <end position="73"/>
    </location>
</feature>
<reference evidence="5" key="1">
    <citation type="submission" date="2013-10" db="EMBL/GenBank/DDBJ databases">
        <title>Genomic analysis of the causative agents of coccidiosis in chickens.</title>
        <authorList>
            <person name="Reid A.J."/>
            <person name="Blake D."/>
            <person name="Billington K."/>
            <person name="Browne H."/>
            <person name="Dunn M."/>
            <person name="Hung S."/>
            <person name="Kawahara F."/>
            <person name="Miranda-Saavedra D."/>
            <person name="Mourier T."/>
            <person name="Nagra H."/>
            <person name="Otto T.D."/>
            <person name="Rawlings N."/>
            <person name="Sanchez A."/>
            <person name="Sanders M."/>
            <person name="Subramaniam C."/>
            <person name="Tay Y."/>
            <person name="Dear P."/>
            <person name="Doerig C."/>
            <person name="Gruber A."/>
            <person name="Parkinson J."/>
            <person name="Shirley M."/>
            <person name="Wan K.L."/>
            <person name="Berriman M."/>
            <person name="Tomley F."/>
            <person name="Pain A."/>
        </authorList>
    </citation>
    <scope>NUCLEOTIDE SEQUENCE [LARGE SCALE GENOMIC DNA]</scope>
    <source>
        <strain evidence="5">Houghton</strain>
    </source>
</reference>
<protein>
    <submittedName>
        <fullName evidence="5">KH domain-containing protein, putative</fullName>
    </submittedName>
</protein>
<dbReference type="Pfam" id="PF00013">
    <property type="entry name" value="KH_1"/>
    <property type="match status" value="1"/>
</dbReference>
<dbReference type="CDD" id="cd00105">
    <property type="entry name" value="KH-I"/>
    <property type="match status" value="2"/>
</dbReference>
<dbReference type="InterPro" id="IPR036612">
    <property type="entry name" value="KH_dom_type_1_sf"/>
</dbReference>
<dbReference type="EMBL" id="HG725759">
    <property type="protein sequence ID" value="CDJ69628.1"/>
    <property type="molecule type" value="Genomic_DNA"/>
</dbReference>
<feature type="region of interest" description="Disordered" evidence="3">
    <location>
        <begin position="861"/>
        <end position="979"/>
    </location>
</feature>
<accession>U6MZJ2</accession>
<dbReference type="SMART" id="SM00322">
    <property type="entry name" value="KH"/>
    <property type="match status" value="3"/>
</dbReference>
<organism evidence="5 6">
    <name type="scientific">Eimeria necatrix</name>
    <dbReference type="NCBI Taxonomy" id="51315"/>
    <lineage>
        <taxon>Eukaryota</taxon>
        <taxon>Sar</taxon>
        <taxon>Alveolata</taxon>
        <taxon>Apicomplexa</taxon>
        <taxon>Conoidasida</taxon>
        <taxon>Coccidia</taxon>
        <taxon>Eucoccidiorida</taxon>
        <taxon>Eimeriorina</taxon>
        <taxon>Eimeriidae</taxon>
        <taxon>Eimeria</taxon>
    </lineage>
</organism>
<dbReference type="SUPFAM" id="SSF54791">
    <property type="entry name" value="Eukaryotic type KH-domain (KH-domain type I)"/>
    <property type="match status" value="2"/>
</dbReference>
<evidence type="ECO:0000256" key="1">
    <source>
        <dbReference type="PROSITE-ProRule" id="PRU00117"/>
    </source>
</evidence>
<feature type="domain" description="K Homology" evidence="4">
    <location>
        <begin position="791"/>
        <end position="857"/>
    </location>
</feature>
<dbReference type="AlphaFoldDB" id="U6MZJ2"/>
<keyword evidence="2" id="KW-0175">Coiled coil</keyword>
<dbReference type="RefSeq" id="XP_013438094.1">
    <property type="nucleotide sequence ID" value="XM_013582640.1"/>
</dbReference>
<dbReference type="InterPro" id="IPR004087">
    <property type="entry name" value="KH_dom"/>
</dbReference>
<proteinExistence type="predicted"/>
<feature type="domain" description="K Homology" evidence="4">
    <location>
        <begin position="656"/>
        <end position="721"/>
    </location>
</feature>
<feature type="compositionally biased region" description="Basic and acidic residues" evidence="3">
    <location>
        <begin position="886"/>
        <end position="899"/>
    </location>
</feature>
<sequence>MARKKRTDEEAAAGAAPAASTGGAAGHAAPKTSDAGQSNNSKAGAGGGPGRQNRKGGEAASRPGGAAAASAATEGDRSAAAEASSPKAGGGAAKEVSREAEAASGSAESSPGSAAVPRREIDMTGLSASQKKNLKKKLRKQEQKQQAAELSNALRVGAGAATLASRLNAVAQQWAKRVAELEASSSKVDSGAGVKQIFEAVELLQKEMQETLEEEVGRAKKPINKRATVQQVQEKIREAELTIQKQQKEQQKAAALQSKAKGEAAAAEAGAATALQMEEAMRYLFHLKEQLVLTQQQSDLREFQQQIAELKASLDQIAKQAQRAAQQAASASDSRRAQQREGLLRRRLREVGAAIPEQSGAPLASVGVSLPPEASYILLTPQGQPSLLLRKVERKFGVLAEKKSAGDRGVTLSLLSYSPEACDKCAAFLSACNFPQVPLGLATAPNCLSLEGQSIGAFIGAGGSNLRRLEAELDVLLWLEDKWITVLGHEAAVKKAIPHIKESRSPPSASDAALAVLKCEFAAEVVRAMAQGSAKTREKLQQLESSFGVTILVRPLRRGDPSKVAEVAVRSADAEACKKACAELENAFKGFSARSVECDRLKANRILRGAAVDFSSIPGHELISLLRCDDGVLLVGPSEALAAAAEALGTAIDQLARTTETVEIKATQLRILDRTKRQEIESLSGASCRPPLHEGEKVTLTFSGHPDAVQKAIELVHQTLEEQKEEELELSLAAALLFLVDKSHRALEDDHGLRIRVDVPRKCLIVRGGTGGLDAVAEAIKRVEEEVTRSGKIAATLDVPREAVPLILGRQGVNVRRLQSECNLDNIVIDGRPQAVYLLGSQDAVQQATTMVQEIVANSAGSRAQNGVEGTDRRPRMGGRGGGRGGRNEAPGRGEEAAASRKKAGGGRPAAPPKPYNANVDDETAFPSLGVCTARPGGRWQKKSPAAEGEAHAATEAPAQATSDAQAEPEFAGADEAAN</sequence>
<feature type="compositionally biased region" description="Low complexity" evidence="3">
    <location>
        <begin position="946"/>
        <end position="961"/>
    </location>
</feature>
<feature type="domain" description="K Homology" evidence="4">
    <location>
        <begin position="444"/>
        <end position="505"/>
    </location>
</feature>
<reference evidence="5" key="2">
    <citation type="submission" date="2013-10" db="EMBL/GenBank/DDBJ databases">
        <authorList>
            <person name="Aslett M."/>
        </authorList>
    </citation>
    <scope>NUCLEOTIDE SEQUENCE [LARGE SCALE GENOMIC DNA]</scope>
    <source>
        <strain evidence="5">Houghton</strain>
    </source>
</reference>
<feature type="coiled-coil region" evidence="2">
    <location>
        <begin position="293"/>
        <end position="327"/>
    </location>
</feature>
<name>U6MZJ2_9EIME</name>
<feature type="compositionally biased region" description="Low complexity" evidence="3">
    <location>
        <begin position="102"/>
        <end position="116"/>
    </location>
</feature>
<dbReference type="GO" id="GO:0003723">
    <property type="term" value="F:RNA binding"/>
    <property type="evidence" value="ECO:0007669"/>
    <property type="project" value="UniProtKB-UniRule"/>
</dbReference>
<dbReference type="GeneID" id="25477320"/>
<dbReference type="OrthoDB" id="427410at2759"/>
<dbReference type="InterPro" id="IPR004088">
    <property type="entry name" value="KH_dom_type_1"/>
</dbReference>
<dbReference type="PROSITE" id="PS50084">
    <property type="entry name" value="KH_TYPE_1"/>
    <property type="match status" value="1"/>
</dbReference>
<feature type="compositionally biased region" description="Low complexity" evidence="3">
    <location>
        <begin position="12"/>
        <end position="43"/>
    </location>
</feature>
<dbReference type="VEuPathDB" id="ToxoDB:ENH_00071880"/>
<evidence type="ECO:0000313" key="6">
    <source>
        <dbReference type="Proteomes" id="UP000030754"/>
    </source>
</evidence>
<evidence type="ECO:0000259" key="4">
    <source>
        <dbReference type="SMART" id="SM00322"/>
    </source>
</evidence>
<dbReference type="Gene3D" id="3.30.1370.10">
    <property type="entry name" value="K Homology domain, type 1"/>
    <property type="match status" value="1"/>
</dbReference>
<keyword evidence="1" id="KW-0694">RNA-binding</keyword>
<gene>
    <name evidence="5" type="ORF">ENH_00071880</name>
</gene>
<feature type="region of interest" description="Disordered" evidence="3">
    <location>
        <begin position="1"/>
        <end position="146"/>
    </location>
</feature>
<dbReference type="Proteomes" id="UP000030754">
    <property type="component" value="Unassembled WGS sequence"/>
</dbReference>
<keyword evidence="6" id="KW-1185">Reference proteome</keyword>
<evidence type="ECO:0000313" key="5">
    <source>
        <dbReference type="EMBL" id="CDJ69628.1"/>
    </source>
</evidence>
<evidence type="ECO:0000256" key="3">
    <source>
        <dbReference type="SAM" id="MobiDB-lite"/>
    </source>
</evidence>
<evidence type="ECO:0000256" key="2">
    <source>
        <dbReference type="SAM" id="Coils"/>
    </source>
</evidence>